<evidence type="ECO:0000259" key="2">
    <source>
        <dbReference type="Pfam" id="PF26534"/>
    </source>
</evidence>
<keyword evidence="1" id="KW-0732">Signal</keyword>
<feature type="chain" id="PRO_5043496871" description="NTF2-like domain-containing protein" evidence="1">
    <location>
        <begin position="20"/>
        <end position="173"/>
    </location>
</feature>
<sequence length="173" mass="18981">MRFLPLLALLSTASAGVLAPRHDKCLLQPDVDYLVDAYRSILTLWEPAKADFLADEGFFDYSDSINTVAGLATGFPIFPNKTAFVDRQTVAPDNIPIVIAEVGPWNCNQITIIWSATFTKVPGTEELPVRGIAVVGASYNDEQATFEIQNIKVEFNSMNYFRNTGGVCSRPSS</sequence>
<organism evidence="3 4">
    <name type="scientific">Podospora aff. communis PSN243</name>
    <dbReference type="NCBI Taxonomy" id="3040156"/>
    <lineage>
        <taxon>Eukaryota</taxon>
        <taxon>Fungi</taxon>
        <taxon>Dikarya</taxon>
        <taxon>Ascomycota</taxon>
        <taxon>Pezizomycotina</taxon>
        <taxon>Sordariomycetes</taxon>
        <taxon>Sordariomycetidae</taxon>
        <taxon>Sordariales</taxon>
        <taxon>Podosporaceae</taxon>
        <taxon>Podospora</taxon>
    </lineage>
</organism>
<dbReference type="Pfam" id="PF26534">
    <property type="entry name" value="NTF2_7"/>
    <property type="match status" value="1"/>
</dbReference>
<feature type="signal peptide" evidence="1">
    <location>
        <begin position="1"/>
        <end position="19"/>
    </location>
</feature>
<dbReference type="Proteomes" id="UP001321760">
    <property type="component" value="Unassembled WGS sequence"/>
</dbReference>
<evidence type="ECO:0000313" key="3">
    <source>
        <dbReference type="EMBL" id="KAK4448690.1"/>
    </source>
</evidence>
<evidence type="ECO:0000313" key="4">
    <source>
        <dbReference type="Proteomes" id="UP001321760"/>
    </source>
</evidence>
<accession>A0AAV9GJN6</accession>
<dbReference type="AlphaFoldDB" id="A0AAV9GJN6"/>
<name>A0AAV9GJN6_9PEZI</name>
<dbReference type="EMBL" id="MU865941">
    <property type="protein sequence ID" value="KAK4448690.1"/>
    <property type="molecule type" value="Genomic_DNA"/>
</dbReference>
<comment type="caution">
    <text evidence="3">The sequence shown here is derived from an EMBL/GenBank/DDBJ whole genome shotgun (WGS) entry which is preliminary data.</text>
</comment>
<feature type="domain" description="NTF2-like" evidence="2">
    <location>
        <begin position="24"/>
        <end position="166"/>
    </location>
</feature>
<proteinExistence type="predicted"/>
<dbReference type="InterPro" id="IPR058645">
    <property type="entry name" value="NTF2-like_dom_7"/>
</dbReference>
<reference evidence="3" key="2">
    <citation type="submission" date="2023-05" db="EMBL/GenBank/DDBJ databases">
        <authorList>
            <consortium name="Lawrence Berkeley National Laboratory"/>
            <person name="Steindorff A."/>
            <person name="Hensen N."/>
            <person name="Bonometti L."/>
            <person name="Westerberg I."/>
            <person name="Brannstrom I.O."/>
            <person name="Guillou S."/>
            <person name="Cros-Aarteil S."/>
            <person name="Calhoun S."/>
            <person name="Haridas S."/>
            <person name="Kuo A."/>
            <person name="Mondo S."/>
            <person name="Pangilinan J."/>
            <person name="Riley R."/>
            <person name="Labutti K."/>
            <person name="Andreopoulos B."/>
            <person name="Lipzen A."/>
            <person name="Chen C."/>
            <person name="Yanf M."/>
            <person name="Daum C."/>
            <person name="Ng V."/>
            <person name="Clum A."/>
            <person name="Ohm R."/>
            <person name="Martin F."/>
            <person name="Silar P."/>
            <person name="Natvig D."/>
            <person name="Lalanne C."/>
            <person name="Gautier V."/>
            <person name="Ament-Velasquez S.L."/>
            <person name="Kruys A."/>
            <person name="Hutchinson M.I."/>
            <person name="Powell A.J."/>
            <person name="Barry K."/>
            <person name="Miller A.N."/>
            <person name="Grigoriev I.V."/>
            <person name="Debuchy R."/>
            <person name="Gladieux P."/>
            <person name="Thoren M.H."/>
            <person name="Johannesson H."/>
        </authorList>
    </citation>
    <scope>NUCLEOTIDE SEQUENCE</scope>
    <source>
        <strain evidence="3">PSN243</strain>
    </source>
</reference>
<reference evidence="3" key="1">
    <citation type="journal article" date="2023" name="Mol. Phylogenet. Evol.">
        <title>Genome-scale phylogeny and comparative genomics of the fungal order Sordariales.</title>
        <authorList>
            <person name="Hensen N."/>
            <person name="Bonometti L."/>
            <person name="Westerberg I."/>
            <person name="Brannstrom I.O."/>
            <person name="Guillou S."/>
            <person name="Cros-Aarteil S."/>
            <person name="Calhoun S."/>
            <person name="Haridas S."/>
            <person name="Kuo A."/>
            <person name="Mondo S."/>
            <person name="Pangilinan J."/>
            <person name="Riley R."/>
            <person name="LaButti K."/>
            <person name="Andreopoulos B."/>
            <person name="Lipzen A."/>
            <person name="Chen C."/>
            <person name="Yan M."/>
            <person name="Daum C."/>
            <person name="Ng V."/>
            <person name="Clum A."/>
            <person name="Steindorff A."/>
            <person name="Ohm R.A."/>
            <person name="Martin F."/>
            <person name="Silar P."/>
            <person name="Natvig D.O."/>
            <person name="Lalanne C."/>
            <person name="Gautier V."/>
            <person name="Ament-Velasquez S.L."/>
            <person name="Kruys A."/>
            <person name="Hutchinson M.I."/>
            <person name="Powell A.J."/>
            <person name="Barry K."/>
            <person name="Miller A.N."/>
            <person name="Grigoriev I.V."/>
            <person name="Debuchy R."/>
            <person name="Gladieux P."/>
            <person name="Hiltunen Thoren M."/>
            <person name="Johannesson H."/>
        </authorList>
    </citation>
    <scope>NUCLEOTIDE SEQUENCE</scope>
    <source>
        <strain evidence="3">PSN243</strain>
    </source>
</reference>
<evidence type="ECO:0000256" key="1">
    <source>
        <dbReference type="SAM" id="SignalP"/>
    </source>
</evidence>
<protein>
    <recommendedName>
        <fullName evidence="2">NTF2-like domain-containing protein</fullName>
    </recommendedName>
</protein>
<gene>
    <name evidence="3" type="ORF">QBC34DRAFT_495084</name>
</gene>
<keyword evidence="4" id="KW-1185">Reference proteome</keyword>